<sequence length="102" mass="11519">MAMVSRGITARGRRKGSEEIRSHHPLLANLVNKTVSLDDLEQLVEQHCLYSRPPAARDLNITLEPVHVTCTSMLVATPLPLPAWNIQFSYPGHLHFQNRKAR</sequence>
<dbReference type="Proteomes" id="UP000324222">
    <property type="component" value="Unassembled WGS sequence"/>
</dbReference>
<accession>A0A5B7GBE6</accession>
<reference evidence="1 2" key="1">
    <citation type="submission" date="2019-05" db="EMBL/GenBank/DDBJ databases">
        <title>Another draft genome of Portunus trituberculatus and its Hox gene families provides insights of decapod evolution.</title>
        <authorList>
            <person name="Jeong J.-H."/>
            <person name="Song I."/>
            <person name="Kim S."/>
            <person name="Choi T."/>
            <person name="Kim D."/>
            <person name="Ryu S."/>
            <person name="Kim W."/>
        </authorList>
    </citation>
    <scope>NUCLEOTIDE SEQUENCE [LARGE SCALE GENOMIC DNA]</scope>
    <source>
        <tissue evidence="1">Muscle</tissue>
    </source>
</reference>
<proteinExistence type="predicted"/>
<name>A0A5B7GBE6_PORTR</name>
<evidence type="ECO:0000313" key="2">
    <source>
        <dbReference type="Proteomes" id="UP000324222"/>
    </source>
</evidence>
<evidence type="ECO:0000313" key="1">
    <source>
        <dbReference type="EMBL" id="MPC56242.1"/>
    </source>
</evidence>
<organism evidence="1 2">
    <name type="scientific">Portunus trituberculatus</name>
    <name type="common">Swimming crab</name>
    <name type="synonym">Neptunus trituberculatus</name>
    <dbReference type="NCBI Taxonomy" id="210409"/>
    <lineage>
        <taxon>Eukaryota</taxon>
        <taxon>Metazoa</taxon>
        <taxon>Ecdysozoa</taxon>
        <taxon>Arthropoda</taxon>
        <taxon>Crustacea</taxon>
        <taxon>Multicrustacea</taxon>
        <taxon>Malacostraca</taxon>
        <taxon>Eumalacostraca</taxon>
        <taxon>Eucarida</taxon>
        <taxon>Decapoda</taxon>
        <taxon>Pleocyemata</taxon>
        <taxon>Brachyura</taxon>
        <taxon>Eubrachyura</taxon>
        <taxon>Portunoidea</taxon>
        <taxon>Portunidae</taxon>
        <taxon>Portuninae</taxon>
        <taxon>Portunus</taxon>
    </lineage>
</organism>
<protein>
    <submittedName>
        <fullName evidence="1">Uncharacterized protein</fullName>
    </submittedName>
</protein>
<gene>
    <name evidence="1" type="ORF">E2C01_050195</name>
</gene>
<keyword evidence="2" id="KW-1185">Reference proteome</keyword>
<dbReference type="AlphaFoldDB" id="A0A5B7GBE6"/>
<dbReference type="EMBL" id="VSRR010013796">
    <property type="protein sequence ID" value="MPC56242.1"/>
    <property type="molecule type" value="Genomic_DNA"/>
</dbReference>
<comment type="caution">
    <text evidence="1">The sequence shown here is derived from an EMBL/GenBank/DDBJ whole genome shotgun (WGS) entry which is preliminary data.</text>
</comment>